<dbReference type="PANTHER" id="PTHR11487:SF0">
    <property type="entry name" value="S-ACYL FATTY ACID SYNTHASE THIOESTERASE, MEDIUM CHAIN"/>
    <property type="match status" value="1"/>
</dbReference>
<dbReference type="EMBL" id="BAAASG010000007">
    <property type="protein sequence ID" value="GAA2489894.1"/>
    <property type="molecule type" value="Genomic_DNA"/>
</dbReference>
<comment type="similarity">
    <text evidence="1">Belongs to the thioesterase family.</text>
</comment>
<gene>
    <name evidence="3" type="ORF">GCM10010276_31060</name>
</gene>
<dbReference type="RefSeq" id="WP_344400802.1">
    <property type="nucleotide sequence ID" value="NZ_BAAASG010000007.1"/>
</dbReference>
<dbReference type="Proteomes" id="UP001501777">
    <property type="component" value="Unassembled WGS sequence"/>
</dbReference>
<organism evidence="3 4">
    <name type="scientific">Streptomyces longisporus</name>
    <dbReference type="NCBI Taxonomy" id="1948"/>
    <lineage>
        <taxon>Bacteria</taxon>
        <taxon>Bacillati</taxon>
        <taxon>Actinomycetota</taxon>
        <taxon>Actinomycetes</taxon>
        <taxon>Kitasatosporales</taxon>
        <taxon>Streptomycetaceae</taxon>
        <taxon>Streptomyces</taxon>
    </lineage>
</organism>
<accession>A0ABN3LTE3</accession>
<protein>
    <submittedName>
        <fullName evidence="3">Thioesterase domain-containing protein</fullName>
    </submittedName>
</protein>
<dbReference type="Pfam" id="PF00975">
    <property type="entry name" value="Thioesterase"/>
    <property type="match status" value="1"/>
</dbReference>
<evidence type="ECO:0000313" key="3">
    <source>
        <dbReference type="EMBL" id="GAA2489894.1"/>
    </source>
</evidence>
<evidence type="ECO:0000256" key="1">
    <source>
        <dbReference type="ARBA" id="ARBA00007169"/>
    </source>
</evidence>
<dbReference type="InterPro" id="IPR001031">
    <property type="entry name" value="Thioesterase"/>
</dbReference>
<dbReference type="PANTHER" id="PTHR11487">
    <property type="entry name" value="THIOESTERASE"/>
    <property type="match status" value="1"/>
</dbReference>
<reference evidence="3 4" key="1">
    <citation type="journal article" date="2019" name="Int. J. Syst. Evol. Microbiol.">
        <title>The Global Catalogue of Microorganisms (GCM) 10K type strain sequencing project: providing services to taxonomists for standard genome sequencing and annotation.</title>
        <authorList>
            <consortium name="The Broad Institute Genomics Platform"/>
            <consortium name="The Broad Institute Genome Sequencing Center for Infectious Disease"/>
            <person name="Wu L."/>
            <person name="Ma J."/>
        </authorList>
    </citation>
    <scope>NUCLEOTIDE SEQUENCE [LARGE SCALE GENOMIC DNA]</scope>
    <source>
        <strain evidence="3 4">JCM 4395</strain>
    </source>
</reference>
<evidence type="ECO:0000259" key="2">
    <source>
        <dbReference type="Pfam" id="PF00975"/>
    </source>
</evidence>
<keyword evidence="4" id="KW-1185">Reference proteome</keyword>
<dbReference type="InterPro" id="IPR029058">
    <property type="entry name" value="AB_hydrolase_fold"/>
</dbReference>
<dbReference type="Gene3D" id="3.40.50.1820">
    <property type="entry name" value="alpha/beta hydrolase"/>
    <property type="match status" value="1"/>
</dbReference>
<dbReference type="InterPro" id="IPR012223">
    <property type="entry name" value="TEII"/>
</dbReference>
<dbReference type="SUPFAM" id="SSF53474">
    <property type="entry name" value="alpha/beta-Hydrolases"/>
    <property type="match status" value="1"/>
</dbReference>
<evidence type="ECO:0000313" key="4">
    <source>
        <dbReference type="Proteomes" id="UP001501777"/>
    </source>
</evidence>
<name>A0ABN3LTE3_STRLO</name>
<comment type="caution">
    <text evidence="3">The sequence shown here is derived from an EMBL/GenBank/DDBJ whole genome shotgun (WGS) entry which is preliminary data.</text>
</comment>
<sequence length="268" mass="29180">MQSTGRWLLKPPSPEAEARLFCLPYSGTGASSYRRWPTRIGPLEVCPVQLPGRENRIRHPPYRSVPDFAADAAEALAPHLDRPYVLFGHCMGALLAHALAARIEDLGLNRATLLVVSSAAVPHVPAEQRYRAPEAGVGGIYHPSMTDEQFADELHHVSAALGGEEILPELLPLALRVLRADVELCYGYRLPAPRPVRSPLTAIGWTADPEVAPEAMLRWSAYGNARHRVLEGDKLSCLAAPTALTRLLEEEYACAASATDKTTTRGAR</sequence>
<proteinExistence type="inferred from homology"/>
<feature type="domain" description="Thioesterase" evidence="2">
    <location>
        <begin position="19"/>
        <end position="247"/>
    </location>
</feature>